<gene>
    <name evidence="3" type="ORF">MERR_LOCUS49145</name>
</gene>
<comment type="caution">
    <text evidence="3">The sequence shown here is derived from an EMBL/GenBank/DDBJ whole genome shotgun (WGS) entry which is preliminary data.</text>
</comment>
<dbReference type="PANTHER" id="PTHR45089:SF50">
    <property type="entry name" value="DNAJ HEAT SHOCK AMINO-TERMINAL DOMAIN PROTEIN-RELATED"/>
    <property type="match status" value="1"/>
</dbReference>
<proteinExistence type="predicted"/>
<feature type="compositionally biased region" description="Basic and acidic residues" evidence="1">
    <location>
        <begin position="67"/>
        <end position="76"/>
    </location>
</feature>
<evidence type="ECO:0000256" key="1">
    <source>
        <dbReference type="SAM" id="MobiDB-lite"/>
    </source>
</evidence>
<protein>
    <recommendedName>
        <fullName evidence="2">DUF3444 domain-containing protein</fullName>
    </recommendedName>
</protein>
<dbReference type="InterPro" id="IPR024593">
    <property type="entry name" value="DUF3444"/>
</dbReference>
<dbReference type="OrthoDB" id="1270954at2759"/>
<accession>A0A6D2LB15</accession>
<evidence type="ECO:0000259" key="2">
    <source>
        <dbReference type="Pfam" id="PF11926"/>
    </source>
</evidence>
<dbReference type="Proteomes" id="UP000467841">
    <property type="component" value="Unassembled WGS sequence"/>
</dbReference>
<dbReference type="PANTHER" id="PTHR45089">
    <property type="entry name" value="DNAJ HEAT SHOCK AMINO-TERMINAL DOMAIN PROTEIN-RELATED"/>
    <property type="match status" value="1"/>
</dbReference>
<feature type="compositionally biased region" description="Basic and acidic residues" evidence="1">
    <location>
        <begin position="42"/>
        <end position="51"/>
    </location>
</feature>
<dbReference type="Pfam" id="PF11926">
    <property type="entry name" value="DUF3444"/>
    <property type="match status" value="1"/>
</dbReference>
<feature type="region of interest" description="Disordered" evidence="1">
    <location>
        <begin position="1"/>
        <end position="87"/>
    </location>
</feature>
<reference evidence="3" key="1">
    <citation type="submission" date="2020-01" db="EMBL/GenBank/DDBJ databases">
        <authorList>
            <person name="Mishra B."/>
        </authorList>
    </citation>
    <scope>NUCLEOTIDE SEQUENCE [LARGE SCALE GENOMIC DNA]</scope>
</reference>
<feature type="compositionally biased region" description="Polar residues" evidence="1">
    <location>
        <begin position="18"/>
        <end position="35"/>
    </location>
</feature>
<evidence type="ECO:0000313" key="4">
    <source>
        <dbReference type="Proteomes" id="UP000467841"/>
    </source>
</evidence>
<feature type="domain" description="DUF3444" evidence="2">
    <location>
        <begin position="96"/>
        <end position="219"/>
    </location>
</feature>
<organism evidence="3 4">
    <name type="scientific">Microthlaspi erraticum</name>
    <dbReference type="NCBI Taxonomy" id="1685480"/>
    <lineage>
        <taxon>Eukaryota</taxon>
        <taxon>Viridiplantae</taxon>
        <taxon>Streptophyta</taxon>
        <taxon>Embryophyta</taxon>
        <taxon>Tracheophyta</taxon>
        <taxon>Spermatophyta</taxon>
        <taxon>Magnoliopsida</taxon>
        <taxon>eudicotyledons</taxon>
        <taxon>Gunneridae</taxon>
        <taxon>Pentapetalae</taxon>
        <taxon>rosids</taxon>
        <taxon>malvids</taxon>
        <taxon>Brassicales</taxon>
        <taxon>Brassicaceae</taxon>
        <taxon>Coluteocarpeae</taxon>
        <taxon>Microthlaspi</taxon>
    </lineage>
</organism>
<dbReference type="AlphaFoldDB" id="A0A6D2LB15"/>
<dbReference type="EMBL" id="CACVBM020001906">
    <property type="protein sequence ID" value="CAA7061909.1"/>
    <property type="molecule type" value="Genomic_DNA"/>
</dbReference>
<name>A0A6D2LB15_9BRAS</name>
<evidence type="ECO:0000313" key="3">
    <source>
        <dbReference type="EMBL" id="CAA7061909.1"/>
    </source>
</evidence>
<sequence>MMDITSNEPLRRKGTSFDGESTFSSACAENVQSPGLSCDLSAGEKRKRSEYGETYNTRNGGVVHDNGAAERRDESVQPKISESSGVKLDGFNMPNTKRFNDFDKLREEVNFSVGQTWALYDTTDGMPRLYAQIRKVSAPLFGLRITYLEPDPDDEKEVLWFEEDLPVSVGKFRLGKNQNTTDRSVFSHCIQCNEGSSTGHFTVSPRKGETWALFKNWDIN</sequence>
<keyword evidence="4" id="KW-1185">Reference proteome</keyword>